<keyword evidence="3" id="KW-1185">Reference proteome</keyword>
<feature type="region of interest" description="Disordered" evidence="1">
    <location>
        <begin position="32"/>
        <end position="53"/>
    </location>
</feature>
<accession>K0QYS1</accession>
<evidence type="ECO:0000313" key="3">
    <source>
        <dbReference type="Proteomes" id="UP000266841"/>
    </source>
</evidence>
<protein>
    <submittedName>
        <fullName evidence="2">Uncharacterized protein</fullName>
    </submittedName>
</protein>
<proteinExistence type="predicted"/>
<name>K0QYS1_THAOC</name>
<feature type="compositionally biased region" description="Basic and acidic residues" evidence="1">
    <location>
        <begin position="40"/>
        <end position="50"/>
    </location>
</feature>
<sequence length="319" mass="34838">MDLAAFSPELPPEIECARDGVLAAAPLAAEEDEYAQATEGRPREENEKQRQCGRTARVASFRLEHLVSSVPRLAVSGESPGAPADQYLDTPGRESKQKGVAGWMLQQANLRNVPRQTFGSLFRRLFGHWPGGKKMTNVRRKNVALGSLLVAACWGGLKGCDAFRAVGSPPLLRTGVTLLDGTSSGMAFGGKSSITLHSSVSDSNNEVVEKLSEGLRELSECVSITYGYLFKPDDSVTAEDVVMSCDAVDEEQPNSLRQKAHEFGRYHLLVKLLKTDYDAYVKTAEFLSPSRIARLDLPNLQGKVDRGASVLTFHERMIL</sequence>
<dbReference type="EMBL" id="AGNL01049769">
    <property type="protein sequence ID" value="EJK44378.1"/>
    <property type="molecule type" value="Genomic_DNA"/>
</dbReference>
<feature type="region of interest" description="Disordered" evidence="1">
    <location>
        <begin position="74"/>
        <end position="93"/>
    </location>
</feature>
<dbReference type="AlphaFoldDB" id="K0QYS1"/>
<evidence type="ECO:0000313" key="2">
    <source>
        <dbReference type="EMBL" id="EJK44378.1"/>
    </source>
</evidence>
<dbReference type="Proteomes" id="UP000266841">
    <property type="component" value="Unassembled WGS sequence"/>
</dbReference>
<organism evidence="2 3">
    <name type="scientific">Thalassiosira oceanica</name>
    <name type="common">Marine diatom</name>
    <dbReference type="NCBI Taxonomy" id="159749"/>
    <lineage>
        <taxon>Eukaryota</taxon>
        <taxon>Sar</taxon>
        <taxon>Stramenopiles</taxon>
        <taxon>Ochrophyta</taxon>
        <taxon>Bacillariophyta</taxon>
        <taxon>Coscinodiscophyceae</taxon>
        <taxon>Thalassiosirophycidae</taxon>
        <taxon>Thalassiosirales</taxon>
        <taxon>Thalassiosiraceae</taxon>
        <taxon>Thalassiosira</taxon>
    </lineage>
</organism>
<evidence type="ECO:0000256" key="1">
    <source>
        <dbReference type="SAM" id="MobiDB-lite"/>
    </source>
</evidence>
<comment type="caution">
    <text evidence="2">The sequence shown here is derived from an EMBL/GenBank/DDBJ whole genome shotgun (WGS) entry which is preliminary data.</text>
</comment>
<gene>
    <name evidence="2" type="ORF">THAOC_37085</name>
</gene>
<reference evidence="2 3" key="1">
    <citation type="journal article" date="2012" name="Genome Biol.">
        <title>Genome and low-iron response of an oceanic diatom adapted to chronic iron limitation.</title>
        <authorList>
            <person name="Lommer M."/>
            <person name="Specht M."/>
            <person name="Roy A.S."/>
            <person name="Kraemer L."/>
            <person name="Andreson R."/>
            <person name="Gutowska M.A."/>
            <person name="Wolf J."/>
            <person name="Bergner S.V."/>
            <person name="Schilhabel M.B."/>
            <person name="Klostermeier U.C."/>
            <person name="Beiko R.G."/>
            <person name="Rosenstiel P."/>
            <person name="Hippler M."/>
            <person name="Laroche J."/>
        </authorList>
    </citation>
    <scope>NUCLEOTIDE SEQUENCE [LARGE SCALE GENOMIC DNA]</scope>
    <source>
        <strain evidence="2 3">CCMP1005</strain>
    </source>
</reference>